<accession>A0ABU5PHR6</accession>
<protein>
    <submittedName>
        <fullName evidence="2">DUF4183 domain-containing protein</fullName>
    </submittedName>
</protein>
<dbReference type="RefSeq" id="WP_260069941.1">
    <property type="nucleotide sequence ID" value="NZ_CBCSKM010000026.1"/>
</dbReference>
<keyword evidence="3" id="KW-1185">Reference proteome</keyword>
<feature type="domain" description="DUF4183" evidence="1">
    <location>
        <begin position="46"/>
        <end position="111"/>
    </location>
</feature>
<dbReference type="InterPro" id="IPR025237">
    <property type="entry name" value="DUF4183"/>
</dbReference>
<dbReference type="EMBL" id="JAYERP010000001">
    <property type="protein sequence ID" value="MEA3569446.1"/>
    <property type="molecule type" value="Genomic_DNA"/>
</dbReference>
<reference evidence="2 3" key="1">
    <citation type="submission" date="2023-12" db="EMBL/GenBank/DDBJ databases">
        <title>Whole genome sequencing of Paenibacillus phoenicis isolated from the Phoenix Mars Lander spacecraft assembly facility.</title>
        <authorList>
            <person name="Garcia A."/>
            <person name="Venkateswaran K."/>
        </authorList>
    </citation>
    <scope>NUCLEOTIDE SEQUENCE [LARGE SCALE GENOMIC DNA]</scope>
    <source>
        <strain evidence="2 3">3PO2SA</strain>
    </source>
</reference>
<comment type="caution">
    <text evidence="2">The sequence shown here is derived from an EMBL/GenBank/DDBJ whole genome shotgun (WGS) entry which is preliminary data.</text>
</comment>
<gene>
    <name evidence="2" type="ORF">U9M73_05470</name>
</gene>
<evidence type="ECO:0000313" key="3">
    <source>
        <dbReference type="Proteomes" id="UP001292216"/>
    </source>
</evidence>
<evidence type="ECO:0000313" key="2">
    <source>
        <dbReference type="EMBL" id="MEA3569446.1"/>
    </source>
</evidence>
<sequence>MPVIKPVFTAVASAPVASGGEVTTVVTPTVTRYFATLTADMIGATETTIPAASFVDDADAPITELPELTGTDYFNVYINGVLQQSSLSTLTTASLVLDTVDLIAGVPVQIEVGSFSNVVSTITTPPTISAPTITIIT</sequence>
<organism evidence="2 3">
    <name type="scientific">Paenibacillus phoenicis</name>
    <dbReference type="NCBI Taxonomy" id="554117"/>
    <lineage>
        <taxon>Bacteria</taxon>
        <taxon>Bacillati</taxon>
        <taxon>Bacillota</taxon>
        <taxon>Bacilli</taxon>
        <taxon>Bacillales</taxon>
        <taxon>Paenibacillaceae</taxon>
        <taxon>Paenibacillus</taxon>
    </lineage>
</organism>
<evidence type="ECO:0000259" key="1">
    <source>
        <dbReference type="Pfam" id="PF13799"/>
    </source>
</evidence>
<dbReference type="Proteomes" id="UP001292216">
    <property type="component" value="Unassembled WGS sequence"/>
</dbReference>
<name>A0ABU5PHR6_9BACL</name>
<dbReference type="Pfam" id="PF13799">
    <property type="entry name" value="DUF4183"/>
    <property type="match status" value="1"/>
</dbReference>
<proteinExistence type="predicted"/>